<sequence length="185" mass="19260">MQLRARPVVGACVVTAAVLGATGCSDPEPPRAEPSATVTLEPTAIEPAHAVRVAASGGCPGYGLTAPVTPRTSEGSTDLELDDESWVTVRCLGPLEQAGTALEAASPWPDAEEAPAGTRTGPVLVVSAYGEAFQADTHFTSNGARLTEWFVERDGYLVAVGYLRHEGAVDRTATVEAVLASWEWA</sequence>
<dbReference type="RefSeq" id="WP_043605554.1">
    <property type="nucleotide sequence ID" value="NZ_AXCY01000030.1"/>
</dbReference>
<accession>A0A0A0BTW1</accession>
<protein>
    <recommendedName>
        <fullName evidence="3">Lipoprotein</fullName>
    </recommendedName>
</protein>
<gene>
    <name evidence="1" type="ORF">N868_12345</name>
</gene>
<evidence type="ECO:0000313" key="2">
    <source>
        <dbReference type="Proteomes" id="UP000029839"/>
    </source>
</evidence>
<evidence type="ECO:0008006" key="3">
    <source>
        <dbReference type="Google" id="ProtNLM"/>
    </source>
</evidence>
<dbReference type="AlphaFoldDB" id="A0A0A0BTW1"/>
<keyword evidence="2" id="KW-1185">Reference proteome</keyword>
<reference evidence="1 2" key="1">
    <citation type="submission" date="2013-08" db="EMBL/GenBank/DDBJ databases">
        <title>Genome sequencing of Cellulomonas carbonis T26.</title>
        <authorList>
            <person name="Chen F."/>
            <person name="Li Y."/>
            <person name="Wang G."/>
        </authorList>
    </citation>
    <scope>NUCLEOTIDE SEQUENCE [LARGE SCALE GENOMIC DNA]</scope>
    <source>
        <strain evidence="1 2">T26</strain>
    </source>
</reference>
<proteinExistence type="predicted"/>
<evidence type="ECO:0000313" key="1">
    <source>
        <dbReference type="EMBL" id="KGM11127.1"/>
    </source>
</evidence>
<reference evidence="1 2" key="2">
    <citation type="journal article" date="2015" name="Stand. Genomic Sci.">
        <title>Draft genome sequence of Cellulomonas carbonis T26(T) and comparative analysis of six Cellulomonas genomes.</title>
        <authorList>
            <person name="Zhuang W."/>
            <person name="Zhang S."/>
            <person name="Xia X."/>
            <person name="Wang G."/>
        </authorList>
    </citation>
    <scope>NUCLEOTIDE SEQUENCE [LARGE SCALE GENOMIC DNA]</scope>
    <source>
        <strain evidence="1 2">T26</strain>
    </source>
</reference>
<dbReference type="EMBL" id="AXCY01000030">
    <property type="protein sequence ID" value="KGM11127.1"/>
    <property type="molecule type" value="Genomic_DNA"/>
</dbReference>
<dbReference type="PROSITE" id="PS51257">
    <property type="entry name" value="PROKAR_LIPOPROTEIN"/>
    <property type="match status" value="1"/>
</dbReference>
<name>A0A0A0BTW1_9CELL</name>
<comment type="caution">
    <text evidence="1">The sequence shown here is derived from an EMBL/GenBank/DDBJ whole genome shotgun (WGS) entry which is preliminary data.</text>
</comment>
<organism evidence="1 2">
    <name type="scientific">Cellulomonas carbonis T26</name>
    <dbReference type="NCBI Taxonomy" id="947969"/>
    <lineage>
        <taxon>Bacteria</taxon>
        <taxon>Bacillati</taxon>
        <taxon>Actinomycetota</taxon>
        <taxon>Actinomycetes</taxon>
        <taxon>Micrococcales</taxon>
        <taxon>Cellulomonadaceae</taxon>
        <taxon>Cellulomonas</taxon>
    </lineage>
</organism>
<dbReference type="OrthoDB" id="4829712at2"/>
<dbReference type="Proteomes" id="UP000029839">
    <property type="component" value="Unassembled WGS sequence"/>
</dbReference>